<dbReference type="AlphaFoldDB" id="A0A7K6A396"/>
<comment type="caution">
    <text evidence="4">The sequence shown here is derived from an EMBL/GenBank/DDBJ whole genome shotgun (WGS) entry which is preliminary data.</text>
</comment>
<organism evidence="4 5">
    <name type="scientific">Onychorhynchus coronatus</name>
    <name type="common">Royal flycatcher</name>
    <dbReference type="NCBI Taxonomy" id="360224"/>
    <lineage>
        <taxon>Eukaryota</taxon>
        <taxon>Metazoa</taxon>
        <taxon>Chordata</taxon>
        <taxon>Craniata</taxon>
        <taxon>Vertebrata</taxon>
        <taxon>Euteleostomi</taxon>
        <taxon>Archelosauria</taxon>
        <taxon>Archosauria</taxon>
        <taxon>Dinosauria</taxon>
        <taxon>Saurischia</taxon>
        <taxon>Theropoda</taxon>
        <taxon>Coelurosauria</taxon>
        <taxon>Aves</taxon>
        <taxon>Neognathae</taxon>
        <taxon>Neoaves</taxon>
        <taxon>Telluraves</taxon>
        <taxon>Australaves</taxon>
        <taxon>Passeriformes</taxon>
        <taxon>Tyrannidae</taxon>
        <taxon>Onychorhynchus</taxon>
    </lineage>
</organism>
<evidence type="ECO:0000313" key="4">
    <source>
        <dbReference type="EMBL" id="NWU83616.1"/>
    </source>
</evidence>
<evidence type="ECO:0000256" key="3">
    <source>
        <dbReference type="SAM" id="MobiDB-lite"/>
    </source>
</evidence>
<evidence type="ECO:0000256" key="1">
    <source>
        <dbReference type="ARBA" id="ARBA00023054"/>
    </source>
</evidence>
<protein>
    <submittedName>
        <fullName evidence="4">CC148 protein</fullName>
    </submittedName>
</protein>
<evidence type="ECO:0000313" key="5">
    <source>
        <dbReference type="Proteomes" id="UP000550309"/>
    </source>
</evidence>
<proteinExistence type="predicted"/>
<keyword evidence="1 2" id="KW-0175">Coiled coil</keyword>
<dbReference type="EMBL" id="VZRK01000243">
    <property type="protein sequence ID" value="NWU83616.1"/>
    <property type="molecule type" value="Genomic_DNA"/>
</dbReference>
<feature type="coiled-coil region" evidence="2">
    <location>
        <begin position="338"/>
        <end position="447"/>
    </location>
</feature>
<gene>
    <name evidence="4" type="primary">Ccdc148</name>
    <name evidence="4" type="ORF">ONYCOR_R14464</name>
</gene>
<sequence>LQIKKTEQVSKINKEQLLLKQHRQMWWQEHKRLSESRQKAEGEIKTFLDEESHKHNFFLDLRDLEQELSRERDTYQTNTVVPVWQLKEDLKLKLAEVQRCLSEESCQKLETDSLEMLQQITFVKNQQKAVLEGLILESLALEREVEEYKANAFAGSFEEKNGLFRAVPAELLSLECPYPDLKTLVTQEYQELASGYWARLREVDQQLEALARNSDWKEEDQWVFQAVINQYPSDLQRRRTLYLDMLQRYLPHKSRRELVVHEKAWERSHSVRKQRRALLLSWAQARKAFVLRAVATADEAAAAHEAEVVLADSRQKQLEICAELKAKVLQWKAQQEEAAKLEAAVAARRKEKEDEKERLQREQETSRRAQEKEKLKKYWAEKQLKWQEQEERDLQRLEELRKLMAEQAAKDRERVEFRRALLEKRLLERKEQVLLQARQEEERERRLETLRQQVAVVAKLDPARAMADTVASRARMGIGANQEFELQQPLFRLHTYSEEQVISDPRLRVELALREAGLHKTLYAREILPKIPPPKPPRRDMESTAFEV</sequence>
<dbReference type="PANTHER" id="PTHR21549:SF1">
    <property type="entry name" value="COILED-COIL DOMAIN-CONTAINING PROTEIN 148"/>
    <property type="match status" value="1"/>
</dbReference>
<feature type="non-terminal residue" evidence="4">
    <location>
        <position position="1"/>
    </location>
</feature>
<keyword evidence="5" id="KW-1185">Reference proteome</keyword>
<dbReference type="PANTHER" id="PTHR21549">
    <property type="entry name" value="MUTATED IN BLADDER CANCER 1"/>
    <property type="match status" value="1"/>
</dbReference>
<reference evidence="4 5" key="1">
    <citation type="submission" date="2019-09" db="EMBL/GenBank/DDBJ databases">
        <title>Bird 10,000 Genomes (B10K) Project - Family phase.</title>
        <authorList>
            <person name="Zhang G."/>
        </authorList>
    </citation>
    <scope>NUCLEOTIDE SEQUENCE [LARGE SCALE GENOMIC DNA]</scope>
    <source>
        <strain evidence="4">B10K-DU-028-75</strain>
        <tissue evidence="4">Mixed tissue sample</tissue>
    </source>
</reference>
<dbReference type="InterPro" id="IPR039902">
    <property type="entry name" value="CCDC148/CCDC112"/>
</dbReference>
<accession>A0A7K6A396</accession>
<dbReference type="OrthoDB" id="448087at2759"/>
<feature type="region of interest" description="Disordered" evidence="3">
    <location>
        <begin position="529"/>
        <end position="548"/>
    </location>
</feature>
<dbReference type="Proteomes" id="UP000550309">
    <property type="component" value="Unassembled WGS sequence"/>
</dbReference>
<name>A0A7K6A396_ONYCO</name>
<feature type="non-terminal residue" evidence="4">
    <location>
        <position position="548"/>
    </location>
</feature>
<evidence type="ECO:0000256" key="2">
    <source>
        <dbReference type="SAM" id="Coils"/>
    </source>
</evidence>